<protein>
    <submittedName>
        <fullName evidence="3">Uncharacterized protein</fullName>
    </submittedName>
</protein>
<evidence type="ECO:0000313" key="3">
    <source>
        <dbReference type="EMBL" id="MBP1043971.1"/>
    </source>
</evidence>
<feature type="region of interest" description="Disordered" evidence="2">
    <location>
        <begin position="565"/>
        <end position="591"/>
    </location>
</feature>
<evidence type="ECO:0000313" key="4">
    <source>
        <dbReference type="Proteomes" id="UP000674938"/>
    </source>
</evidence>
<organism evidence="3 4">
    <name type="scientific">Vagococcus allomyrinae</name>
    <dbReference type="NCBI Taxonomy" id="2794353"/>
    <lineage>
        <taxon>Bacteria</taxon>
        <taxon>Bacillati</taxon>
        <taxon>Bacillota</taxon>
        <taxon>Bacilli</taxon>
        <taxon>Lactobacillales</taxon>
        <taxon>Enterococcaceae</taxon>
        <taxon>Vagococcus</taxon>
    </lineage>
</organism>
<keyword evidence="4" id="KW-1185">Reference proteome</keyword>
<reference evidence="3" key="1">
    <citation type="submission" date="2020-12" db="EMBL/GenBank/DDBJ databases">
        <title>Vagococcus allomyrinae sp. nov. and Enterococcus lavae sp. nov., isolated from the larvae of Allomyrina dichotoma.</title>
        <authorList>
            <person name="Lee S.D."/>
        </authorList>
    </citation>
    <scope>NUCLEOTIDE SEQUENCE</scope>
    <source>
        <strain evidence="3">BWB3-3</strain>
    </source>
</reference>
<dbReference type="AlphaFoldDB" id="A0A940PI20"/>
<feature type="coiled-coil region" evidence="1">
    <location>
        <begin position="127"/>
        <end position="402"/>
    </location>
</feature>
<evidence type="ECO:0000256" key="2">
    <source>
        <dbReference type="SAM" id="MobiDB-lite"/>
    </source>
</evidence>
<feature type="compositionally biased region" description="Low complexity" evidence="2">
    <location>
        <begin position="573"/>
        <end position="582"/>
    </location>
</feature>
<proteinExistence type="predicted"/>
<comment type="caution">
    <text evidence="3">The sequence shown here is derived from an EMBL/GenBank/DDBJ whole genome shotgun (WGS) entry which is preliminary data.</text>
</comment>
<accession>A0A940PI20</accession>
<evidence type="ECO:0000256" key="1">
    <source>
        <dbReference type="SAM" id="Coils"/>
    </source>
</evidence>
<gene>
    <name evidence="3" type="ORF">I6N95_23460</name>
</gene>
<dbReference type="Proteomes" id="UP000674938">
    <property type="component" value="Unassembled WGS sequence"/>
</dbReference>
<dbReference type="EMBL" id="JAEEGA010000021">
    <property type="protein sequence ID" value="MBP1043971.1"/>
    <property type="molecule type" value="Genomic_DNA"/>
</dbReference>
<keyword evidence="1" id="KW-0175">Coiled coil</keyword>
<feature type="coiled-coil region" evidence="1">
    <location>
        <begin position="473"/>
        <end position="539"/>
    </location>
</feature>
<sequence length="890" mass="105445">MLQHVIHMKSRMFKEVQKRNAKTTVLLKEATIDYAKLMQLTIFCKQQGIPTEFFEPASHRFMEYWNRFFPNFILHELYYEFSEAGDFALSVNFQRGQRRIKGETNDLKDKAAELLAVCLREIDISKANHLDEKLTARQKQIDELELEYKTYREISEQDLQEKDHYLDRLQAKYKQMDKNLSSRQQRINDLEKDHEHFRQQAARNIQAKSNQLDILQGRYEQLNEELAARQQRINNIGRDHEIFRKQAELDVENKNEQLDILQTRYEKLEDELSFYEEKIKKIEQDHHLYRERTEEDIVRKNNEVKDLQEKLTTKQHLLDESIPNFERYKQQSEEQLIAKNEELAELERKHEEISLELISRQQKVSKLERNLEVFKELAESELNKKNQELIELQTKYGLMTNELTERQEQISSIEQEQKKFTAQAEHDIKQKDEQLGGLREKFAKISDDLSKQYQIVELEADHEAFRKQVRQDILMKKEQLDDLHDKYNQMDQELVSRQVKIDTLEADYASFRSQVEQDIQLKNEQLEKLQQLYDEMRKGKHQEVKPKKVSDDKLIVDLHKAKQQQPSVEAEIETSLSEELTSGTNSDQESLNKTLSLKKLAEVTKKVATPVRSVEENSEEAKGKVLVLQQVLEELDERVERQGEDIGEKPQEVLKQTAQVVEEAKEGDTELVAPLETGDDHHTYNMPAIEITQEFRQIKRFSDVHMDADFRHLGERDKNQPKVSPKIESMRERLKASVNEQIANVERPADIATKSTLLPNTGNVVTSSKYQLELKIRELFKQSQKPEHEKRIKVQRDDYYSYITAIDFLDYQWSQAMLHKEGRNNDEFLNWVQQFIDHLPNFKEDLDFNVRKPMFNKANYVTNLETLSMLQAYALLNQFLELYCEEIESK</sequence>
<name>A0A940PI20_9ENTE</name>
<dbReference type="RefSeq" id="WP_209531977.1">
    <property type="nucleotide sequence ID" value="NZ_JAEEGA010000021.1"/>
</dbReference>